<dbReference type="PANTHER" id="PTHR11921:SF29">
    <property type="entry name" value="SUCCINATE DEHYDROGENASE [UBIQUINONE] IRON-SULFUR SUBUNIT, MITOCHONDRIAL"/>
    <property type="match status" value="1"/>
</dbReference>
<sequence>MGMFLDCPQPQNQIPVLFLPQDSRSGIWGGQQGWDSGCIQLGGIWGWRCSLILLSPITRSLCFSCPQNCRGGIWGGQQGWDSGCIQLGGIWGCSLILLSPINRSLCFSCPRTPHKQVPVLFLPQDLSNFYAQYKSIEPYLKKKDESKEGKQQYLQSIEDRQKLVRNCSLSAETLPEFSGSGEDLGVVRRDFLEQRRIPEEPFQEVFWDRKRIRLTWYGEKRFLGVIVDPRSLGRAFPGGFLGWVRTLIEHKGVFEDG</sequence>
<dbReference type="InterPro" id="IPR050573">
    <property type="entry name" value="SDH/FRD_Iron-Sulfur"/>
</dbReference>
<organism evidence="1 2">
    <name type="scientific">Zonotrichia albicollis</name>
    <name type="common">White-throated sparrow</name>
    <name type="synonym">Fringilla albicollis</name>
    <dbReference type="NCBI Taxonomy" id="44394"/>
    <lineage>
        <taxon>Eukaryota</taxon>
        <taxon>Metazoa</taxon>
        <taxon>Chordata</taxon>
        <taxon>Craniata</taxon>
        <taxon>Vertebrata</taxon>
        <taxon>Euteleostomi</taxon>
        <taxon>Archelosauria</taxon>
        <taxon>Archosauria</taxon>
        <taxon>Dinosauria</taxon>
        <taxon>Saurischia</taxon>
        <taxon>Theropoda</taxon>
        <taxon>Coelurosauria</taxon>
        <taxon>Aves</taxon>
        <taxon>Neognathae</taxon>
        <taxon>Neoaves</taxon>
        <taxon>Telluraves</taxon>
        <taxon>Australaves</taxon>
        <taxon>Passeriformes</taxon>
        <taxon>Passerellidae</taxon>
        <taxon>Zonotrichia</taxon>
    </lineage>
</organism>
<dbReference type="AlphaFoldDB" id="A0A8D2M1P4"/>
<evidence type="ECO:0000313" key="1">
    <source>
        <dbReference type="Ensembl" id="ENSZALP00000000950.1"/>
    </source>
</evidence>
<dbReference type="PANTHER" id="PTHR11921">
    <property type="entry name" value="SUCCINATE DEHYDROGENASE IRON-SULFUR PROTEIN"/>
    <property type="match status" value="1"/>
</dbReference>
<dbReference type="InterPro" id="IPR009051">
    <property type="entry name" value="Helical_ferredxn"/>
</dbReference>
<proteinExistence type="predicted"/>
<evidence type="ECO:0000313" key="2">
    <source>
        <dbReference type="Proteomes" id="UP000694413"/>
    </source>
</evidence>
<name>A0A8D2M1P4_ZONAL</name>
<dbReference type="GO" id="GO:0009060">
    <property type="term" value="P:aerobic respiration"/>
    <property type="evidence" value="ECO:0007669"/>
    <property type="project" value="TreeGrafter"/>
</dbReference>
<dbReference type="Proteomes" id="UP000694413">
    <property type="component" value="Unassembled WGS sequence"/>
</dbReference>
<accession>A0A8D2M1P4</accession>
<reference evidence="1" key="1">
    <citation type="submission" date="2025-08" db="UniProtKB">
        <authorList>
            <consortium name="Ensembl"/>
        </authorList>
    </citation>
    <scope>IDENTIFICATION</scope>
</reference>
<dbReference type="GO" id="GO:0022904">
    <property type="term" value="P:respiratory electron transport chain"/>
    <property type="evidence" value="ECO:0007669"/>
    <property type="project" value="TreeGrafter"/>
</dbReference>
<dbReference type="GO" id="GO:0051536">
    <property type="term" value="F:iron-sulfur cluster binding"/>
    <property type="evidence" value="ECO:0007669"/>
    <property type="project" value="InterPro"/>
</dbReference>
<protein>
    <submittedName>
        <fullName evidence="1">Uncharacterized protein</fullName>
    </submittedName>
</protein>
<dbReference type="Gene3D" id="1.10.1060.10">
    <property type="entry name" value="Alpha-helical ferredoxin"/>
    <property type="match status" value="1"/>
</dbReference>
<dbReference type="Ensembl" id="ENSZALT00000001770.1">
    <property type="protein sequence ID" value="ENSZALP00000000950.1"/>
    <property type="gene ID" value="ENSZALG00000001153.1"/>
</dbReference>
<dbReference type="GO" id="GO:0031966">
    <property type="term" value="C:mitochondrial membrane"/>
    <property type="evidence" value="ECO:0007669"/>
    <property type="project" value="TreeGrafter"/>
</dbReference>
<reference evidence="1" key="2">
    <citation type="submission" date="2025-09" db="UniProtKB">
        <authorList>
            <consortium name="Ensembl"/>
        </authorList>
    </citation>
    <scope>IDENTIFICATION</scope>
</reference>
<keyword evidence="2" id="KW-1185">Reference proteome</keyword>